<proteinExistence type="predicted"/>
<gene>
    <name evidence="2" type="ORF">NMOB1V02_LOCUS6660</name>
</gene>
<keyword evidence="3" id="KW-1185">Reference proteome</keyword>
<keyword evidence="1" id="KW-0472">Membrane</keyword>
<protein>
    <submittedName>
        <fullName evidence="2">Uncharacterized protein</fullName>
    </submittedName>
</protein>
<dbReference type="Proteomes" id="UP000678499">
    <property type="component" value="Unassembled WGS sequence"/>
</dbReference>
<organism evidence="2">
    <name type="scientific">Notodromas monacha</name>
    <dbReference type="NCBI Taxonomy" id="399045"/>
    <lineage>
        <taxon>Eukaryota</taxon>
        <taxon>Metazoa</taxon>
        <taxon>Ecdysozoa</taxon>
        <taxon>Arthropoda</taxon>
        <taxon>Crustacea</taxon>
        <taxon>Oligostraca</taxon>
        <taxon>Ostracoda</taxon>
        <taxon>Podocopa</taxon>
        <taxon>Podocopida</taxon>
        <taxon>Cypridocopina</taxon>
        <taxon>Cypridoidea</taxon>
        <taxon>Cyprididae</taxon>
        <taxon>Notodromas</taxon>
    </lineage>
</organism>
<reference evidence="2" key="1">
    <citation type="submission" date="2020-11" db="EMBL/GenBank/DDBJ databases">
        <authorList>
            <person name="Tran Van P."/>
        </authorList>
    </citation>
    <scope>NUCLEOTIDE SEQUENCE</scope>
</reference>
<evidence type="ECO:0000313" key="2">
    <source>
        <dbReference type="EMBL" id="CAD7278971.1"/>
    </source>
</evidence>
<dbReference type="AlphaFoldDB" id="A0A7R9BS12"/>
<feature type="non-terminal residue" evidence="2">
    <location>
        <position position="1"/>
    </location>
</feature>
<name>A0A7R9BS12_9CRUS</name>
<dbReference type="EMBL" id="OA883463">
    <property type="protein sequence ID" value="CAD7278971.1"/>
    <property type="molecule type" value="Genomic_DNA"/>
</dbReference>
<accession>A0A7R9BS12</accession>
<evidence type="ECO:0000313" key="3">
    <source>
        <dbReference type="Proteomes" id="UP000678499"/>
    </source>
</evidence>
<feature type="transmembrane region" description="Helical" evidence="1">
    <location>
        <begin position="43"/>
        <end position="62"/>
    </location>
</feature>
<evidence type="ECO:0000256" key="1">
    <source>
        <dbReference type="SAM" id="Phobius"/>
    </source>
</evidence>
<keyword evidence="1" id="KW-0812">Transmembrane</keyword>
<keyword evidence="1" id="KW-1133">Transmembrane helix</keyword>
<dbReference type="EMBL" id="CAJPEX010001426">
    <property type="protein sequence ID" value="CAG0919123.1"/>
    <property type="molecule type" value="Genomic_DNA"/>
</dbReference>
<feature type="transmembrane region" description="Helical" evidence="1">
    <location>
        <begin position="258"/>
        <end position="279"/>
    </location>
</feature>
<sequence length="398" mass="43878">MENYQESGSVKDLKNQLSHRQGYYPLYQPPTYLGTISVQTFDVALTGIAVVAFLTYALRLLVTAIRGTGRKKRSASNGNIPEHFPPLSDFMETLPKFAPEFGITGLELLVDFWTHEGKFQICSQYTRLGNSTGSENYQRALFLTTPEYNPTAAVGNQQQQQIGAGVSSSGQGLYQQQGQGQTNFPGAPGVWLLPSGAVASKNQYGNSLLEPLQQQENSLRTSSLSWPSSSSFGSISPAAVAPRPLDSGLNQLFSFDNILVSISFLSFSAFLIVYIIRLINPAAGRKNRMALDDAEPLPEPSFLEVLLDPQTNIQILVEAVGQILDKLYFTVNLQMEKRGNPEYIAALIAASGFAENMFWLVAEHRLKTVYSLNADIAPHLVSYLRIIERGEKLDQHYA</sequence>